<dbReference type="Gene3D" id="3.20.20.380">
    <property type="entry name" value="Copper homeostasis (CutC) domain"/>
    <property type="match status" value="1"/>
</dbReference>
<dbReference type="Proteomes" id="UP000298653">
    <property type="component" value="Chromosome"/>
</dbReference>
<evidence type="ECO:0000313" key="4">
    <source>
        <dbReference type="Proteomes" id="UP000298653"/>
    </source>
</evidence>
<keyword evidence="4" id="KW-1185">Reference proteome</keyword>
<protein>
    <recommendedName>
        <fullName evidence="2">PF03932 family protein CutC</fullName>
    </recommendedName>
</protein>
<sequence length="252" mass="28204">MGEIMLECCVDSFESAVIAKEAGTKRLELCSDLMIGGTTPSSKLLEMIKIRLDIPVHVLIRPRFGDFLYTEEEIVLMRSEIHHFRELGADGVVFGCLTKDGRLDMRRMESLMQKTMGMSVTLNRAFDVCVNPYEAMIEAIELGIDTVLTSGQKNCCAEGKELLKNLLEVAGKDITVMVGAGVNAGVIEDFLKEAPFQAFHMSGKKTVESQMEYRKPDVSMGLPMMSEYERFVTDAEEIKRAADVIEKYIHSR</sequence>
<dbReference type="Pfam" id="PF03932">
    <property type="entry name" value="CutC"/>
    <property type="match status" value="1"/>
</dbReference>
<comment type="similarity">
    <text evidence="1 2">Belongs to the CutC family.</text>
</comment>
<reference evidence="3 4" key="1">
    <citation type="submission" date="2019-05" db="EMBL/GenBank/DDBJ databases">
        <title>Complete genome sequencing of Anaerostipes rhamnosivorans.</title>
        <authorList>
            <person name="Bui T.P.N."/>
            <person name="de Vos W.M."/>
        </authorList>
    </citation>
    <scope>NUCLEOTIDE SEQUENCE [LARGE SCALE GENOMIC DNA]</scope>
    <source>
        <strain evidence="3 4">1y2</strain>
    </source>
</reference>
<keyword evidence="2" id="KW-0963">Cytoplasm</keyword>
<dbReference type="KEGG" id="arf:AR1Y2_2423"/>
<dbReference type="OrthoDB" id="9815677at2"/>
<organism evidence="3 4">
    <name type="scientific">Anaerostipes rhamnosivorans</name>
    <dbReference type="NCBI Taxonomy" id="1229621"/>
    <lineage>
        <taxon>Bacteria</taxon>
        <taxon>Bacillati</taxon>
        <taxon>Bacillota</taxon>
        <taxon>Clostridia</taxon>
        <taxon>Lachnospirales</taxon>
        <taxon>Lachnospiraceae</taxon>
        <taxon>Anaerostipes</taxon>
    </lineage>
</organism>
<dbReference type="EMBL" id="CP040058">
    <property type="protein sequence ID" value="QCP35877.1"/>
    <property type="molecule type" value="Genomic_DNA"/>
</dbReference>
<dbReference type="PANTHER" id="PTHR12598">
    <property type="entry name" value="COPPER HOMEOSTASIS PROTEIN CUTC"/>
    <property type="match status" value="1"/>
</dbReference>
<comment type="caution">
    <text evidence="2">Once thought to be involved in copper homeostasis, experiments in E.coli have shown this is not the case.</text>
</comment>
<name>A0A4P8IGI3_9FIRM</name>
<proteinExistence type="inferred from homology"/>
<dbReference type="RefSeq" id="WP_137329181.1">
    <property type="nucleotide sequence ID" value="NZ_CP040058.1"/>
</dbReference>
<comment type="subcellular location">
    <subcellularLocation>
        <location evidence="2">Cytoplasm</location>
    </subcellularLocation>
</comment>
<gene>
    <name evidence="2" type="primary">cutC</name>
    <name evidence="3" type="ORF">AR1Y2_2423</name>
</gene>
<dbReference type="InterPro" id="IPR005627">
    <property type="entry name" value="CutC-like"/>
</dbReference>
<dbReference type="SUPFAM" id="SSF110395">
    <property type="entry name" value="CutC-like"/>
    <property type="match status" value="1"/>
</dbReference>
<dbReference type="InterPro" id="IPR036822">
    <property type="entry name" value="CutC-like_dom_sf"/>
</dbReference>
<dbReference type="PANTHER" id="PTHR12598:SF0">
    <property type="entry name" value="COPPER HOMEOSTASIS PROTEIN CUTC HOMOLOG"/>
    <property type="match status" value="1"/>
</dbReference>
<evidence type="ECO:0000256" key="1">
    <source>
        <dbReference type="ARBA" id="ARBA00007768"/>
    </source>
</evidence>
<dbReference type="HAMAP" id="MF_00795">
    <property type="entry name" value="CutC"/>
    <property type="match status" value="1"/>
</dbReference>
<accession>A0A4P8IGI3</accession>
<evidence type="ECO:0000313" key="3">
    <source>
        <dbReference type="EMBL" id="QCP35877.1"/>
    </source>
</evidence>
<dbReference type="AlphaFoldDB" id="A0A4P8IGI3"/>
<dbReference type="GO" id="GO:0005507">
    <property type="term" value="F:copper ion binding"/>
    <property type="evidence" value="ECO:0007669"/>
    <property type="project" value="TreeGrafter"/>
</dbReference>
<evidence type="ECO:0000256" key="2">
    <source>
        <dbReference type="HAMAP-Rule" id="MF_00795"/>
    </source>
</evidence>
<dbReference type="GO" id="GO:0005737">
    <property type="term" value="C:cytoplasm"/>
    <property type="evidence" value="ECO:0007669"/>
    <property type="project" value="UniProtKB-SubCell"/>
</dbReference>
<dbReference type="FunFam" id="3.20.20.380:FF:000001">
    <property type="entry name" value="Copper homeostasis protein CutC"/>
    <property type="match status" value="1"/>
</dbReference>